<dbReference type="SUPFAM" id="SSF53822">
    <property type="entry name" value="Periplasmic binding protein-like I"/>
    <property type="match status" value="1"/>
</dbReference>
<dbReference type="Pfam" id="PF00356">
    <property type="entry name" value="LacI"/>
    <property type="match status" value="1"/>
</dbReference>
<dbReference type="EMBL" id="VITN01000011">
    <property type="protein sequence ID" value="TWB17218.1"/>
    <property type="molecule type" value="Genomic_DNA"/>
</dbReference>
<comment type="caution">
    <text evidence="5">The sequence shown here is derived from an EMBL/GenBank/DDBJ whole genome shotgun (WGS) entry which is preliminary data.</text>
</comment>
<evidence type="ECO:0000313" key="6">
    <source>
        <dbReference type="Proteomes" id="UP000319859"/>
    </source>
</evidence>
<dbReference type="Proteomes" id="UP000319859">
    <property type="component" value="Unassembled WGS sequence"/>
</dbReference>
<evidence type="ECO:0000256" key="1">
    <source>
        <dbReference type="ARBA" id="ARBA00023015"/>
    </source>
</evidence>
<dbReference type="Pfam" id="PF13377">
    <property type="entry name" value="Peripla_BP_3"/>
    <property type="match status" value="1"/>
</dbReference>
<dbReference type="SMART" id="SM00354">
    <property type="entry name" value="HTH_LACI"/>
    <property type="match status" value="1"/>
</dbReference>
<evidence type="ECO:0000259" key="4">
    <source>
        <dbReference type="PROSITE" id="PS50932"/>
    </source>
</evidence>
<dbReference type="PRINTS" id="PR00036">
    <property type="entry name" value="HTHLACI"/>
</dbReference>
<dbReference type="InterPro" id="IPR028082">
    <property type="entry name" value="Peripla_BP_I"/>
</dbReference>
<dbReference type="PANTHER" id="PTHR30146:SF153">
    <property type="entry name" value="LACTOSE OPERON REPRESSOR"/>
    <property type="match status" value="1"/>
</dbReference>
<dbReference type="GO" id="GO:0003700">
    <property type="term" value="F:DNA-binding transcription factor activity"/>
    <property type="evidence" value="ECO:0007669"/>
    <property type="project" value="TreeGrafter"/>
</dbReference>
<dbReference type="RefSeq" id="WP_246172298.1">
    <property type="nucleotide sequence ID" value="NZ_VITN01000011.1"/>
</dbReference>
<keyword evidence="2" id="KW-0238">DNA-binding</keyword>
<dbReference type="InterPro" id="IPR046335">
    <property type="entry name" value="LacI/GalR-like_sensor"/>
</dbReference>
<feature type="domain" description="HTH lacI-type" evidence="4">
    <location>
        <begin position="36"/>
        <end position="90"/>
    </location>
</feature>
<sequence>MTQDAAPRRGRPRRGRAAAIQTVATEAVTWTLDRPPTINDVARLAHVSKKTVSRVINQSPFVNEETRSIINGIIEQIGYVPSPQARGLAFQRSFLLGLVYDNPNAQFIVNIQEGVLAACRLAGFELVVHPCDQKSPHFLNDAKQFVQRQNLDGVIVVPPASENPQLVEVLRDLGCRYVRLSAVSLDEAANMVVYNDRQGAAEVAEHLAALGHRDIGFIAGPSRHRSAHERRESFVGALKSHGITLRPDMVEEGAYTFESGEVCATRLLTREPRPTAIFASNDEMAAGVYKTAQRLGISIPRDLTIVGFDDSPIATRLWPSLTTVRLPAKDLGRLAAEKLIIRISSDEEEGHTATGVVSRMVVRESSVPPRG</sequence>
<dbReference type="Gene3D" id="3.40.50.2300">
    <property type="match status" value="2"/>
</dbReference>
<evidence type="ECO:0000256" key="3">
    <source>
        <dbReference type="ARBA" id="ARBA00023163"/>
    </source>
</evidence>
<protein>
    <submittedName>
        <fullName evidence="5">LacI family transcriptional regulator</fullName>
    </submittedName>
</protein>
<name>A0A560F6H3_9PROT</name>
<organism evidence="5 6">
    <name type="scientific">Nitrospirillum amazonense</name>
    <dbReference type="NCBI Taxonomy" id="28077"/>
    <lineage>
        <taxon>Bacteria</taxon>
        <taxon>Pseudomonadati</taxon>
        <taxon>Pseudomonadota</taxon>
        <taxon>Alphaproteobacteria</taxon>
        <taxon>Rhodospirillales</taxon>
        <taxon>Azospirillaceae</taxon>
        <taxon>Nitrospirillum</taxon>
    </lineage>
</organism>
<dbReference type="InterPro" id="IPR010982">
    <property type="entry name" value="Lambda_DNA-bd_dom_sf"/>
</dbReference>
<keyword evidence="3" id="KW-0804">Transcription</keyword>
<reference evidence="5 6" key="1">
    <citation type="submission" date="2019-06" db="EMBL/GenBank/DDBJ databases">
        <title>Genomic Encyclopedia of Type Strains, Phase IV (KMG-V): Genome sequencing to study the core and pangenomes of soil and plant-associated prokaryotes.</title>
        <authorList>
            <person name="Whitman W."/>
        </authorList>
    </citation>
    <scope>NUCLEOTIDE SEQUENCE [LARGE SCALE GENOMIC DNA]</scope>
    <source>
        <strain evidence="5 6">BR 11880</strain>
    </source>
</reference>
<keyword evidence="1" id="KW-0805">Transcription regulation</keyword>
<dbReference type="PANTHER" id="PTHR30146">
    <property type="entry name" value="LACI-RELATED TRANSCRIPTIONAL REPRESSOR"/>
    <property type="match status" value="1"/>
</dbReference>
<accession>A0A560F6H3</accession>
<dbReference type="InterPro" id="IPR000843">
    <property type="entry name" value="HTH_LacI"/>
</dbReference>
<dbReference type="GO" id="GO:0000976">
    <property type="term" value="F:transcription cis-regulatory region binding"/>
    <property type="evidence" value="ECO:0007669"/>
    <property type="project" value="TreeGrafter"/>
</dbReference>
<dbReference type="CDD" id="cd01392">
    <property type="entry name" value="HTH_LacI"/>
    <property type="match status" value="1"/>
</dbReference>
<evidence type="ECO:0000256" key="2">
    <source>
        <dbReference type="ARBA" id="ARBA00023125"/>
    </source>
</evidence>
<proteinExistence type="predicted"/>
<dbReference type="AlphaFoldDB" id="A0A560F6H3"/>
<dbReference type="CDD" id="cd01545">
    <property type="entry name" value="PBP1_SalR"/>
    <property type="match status" value="1"/>
</dbReference>
<dbReference type="PROSITE" id="PS50932">
    <property type="entry name" value="HTH_LACI_2"/>
    <property type="match status" value="1"/>
</dbReference>
<dbReference type="SUPFAM" id="SSF47413">
    <property type="entry name" value="lambda repressor-like DNA-binding domains"/>
    <property type="match status" value="1"/>
</dbReference>
<gene>
    <name evidence="5" type="ORF">FBZ89_11169</name>
</gene>
<evidence type="ECO:0000313" key="5">
    <source>
        <dbReference type="EMBL" id="TWB17218.1"/>
    </source>
</evidence>
<dbReference type="Gene3D" id="1.10.260.40">
    <property type="entry name" value="lambda repressor-like DNA-binding domains"/>
    <property type="match status" value="1"/>
</dbReference>
<dbReference type="PROSITE" id="PS00356">
    <property type="entry name" value="HTH_LACI_1"/>
    <property type="match status" value="1"/>
</dbReference>